<dbReference type="SUPFAM" id="SSF52402">
    <property type="entry name" value="Adenine nucleotide alpha hydrolases-like"/>
    <property type="match status" value="1"/>
</dbReference>
<proteinExistence type="inferred from homology"/>
<dbReference type="OMA" id="CTTEMRE"/>
<evidence type="ECO:0000313" key="4">
    <source>
        <dbReference type="Proteomes" id="UP000182829"/>
    </source>
</evidence>
<sequence>MSVERDGQDVYERILVPTDGSEYAADAAERAFELAATTDATVHVVSVAETGPLVSVRLPGDDASAAEILTRRASEFVAELETRADERGLEVSTAVLTGVPVREILEYADEVDADAIVMGTRGRGGVSRLMLGSVTDAVIRHSGIDVLVAGTRSEHVLPEE</sequence>
<gene>
    <name evidence="3" type="ORF">SAMN05443661_11539</name>
</gene>
<dbReference type="InterPro" id="IPR006015">
    <property type="entry name" value="Universal_stress_UspA"/>
</dbReference>
<dbReference type="CDD" id="cd00293">
    <property type="entry name" value="USP-like"/>
    <property type="match status" value="1"/>
</dbReference>
<evidence type="ECO:0000313" key="3">
    <source>
        <dbReference type="EMBL" id="SFJ13661.1"/>
    </source>
</evidence>
<accession>A0A1I3NWR9</accession>
<dbReference type="PRINTS" id="PR01438">
    <property type="entry name" value="UNVRSLSTRESS"/>
</dbReference>
<dbReference type="Pfam" id="PF00582">
    <property type="entry name" value="Usp"/>
    <property type="match status" value="1"/>
</dbReference>
<evidence type="ECO:0000256" key="1">
    <source>
        <dbReference type="ARBA" id="ARBA00008791"/>
    </source>
</evidence>
<dbReference type="PANTHER" id="PTHR46268">
    <property type="entry name" value="STRESS RESPONSE PROTEIN NHAX"/>
    <property type="match status" value="1"/>
</dbReference>
<dbReference type="Gene3D" id="3.40.50.620">
    <property type="entry name" value="HUPs"/>
    <property type="match status" value="1"/>
</dbReference>
<feature type="domain" description="UspA" evidence="2">
    <location>
        <begin position="11"/>
        <end position="148"/>
    </location>
</feature>
<dbReference type="Proteomes" id="UP000182829">
    <property type="component" value="Unassembled WGS sequence"/>
</dbReference>
<reference evidence="3 4" key="1">
    <citation type="submission" date="2016-10" db="EMBL/GenBank/DDBJ databases">
        <authorList>
            <person name="de Groot N.N."/>
        </authorList>
    </citation>
    <scope>NUCLEOTIDE SEQUENCE [LARGE SCALE GENOMIC DNA]</scope>
    <source>
        <strain evidence="3 4">SP2</strain>
    </source>
</reference>
<dbReference type="PANTHER" id="PTHR46268:SF6">
    <property type="entry name" value="UNIVERSAL STRESS PROTEIN UP12"/>
    <property type="match status" value="1"/>
</dbReference>
<dbReference type="InterPro" id="IPR014729">
    <property type="entry name" value="Rossmann-like_a/b/a_fold"/>
</dbReference>
<evidence type="ECO:0000259" key="2">
    <source>
        <dbReference type="Pfam" id="PF00582"/>
    </source>
</evidence>
<dbReference type="AlphaFoldDB" id="A0A1I3NWR9"/>
<name>A0A1I3NWR9_9EURY</name>
<organism evidence="3 4">
    <name type="scientific">Natronobacterium gregoryi</name>
    <dbReference type="NCBI Taxonomy" id="44930"/>
    <lineage>
        <taxon>Archaea</taxon>
        <taxon>Methanobacteriati</taxon>
        <taxon>Methanobacteriota</taxon>
        <taxon>Stenosarchaea group</taxon>
        <taxon>Halobacteria</taxon>
        <taxon>Halobacteriales</taxon>
        <taxon>Natrialbaceae</taxon>
        <taxon>Natronobacterium</taxon>
    </lineage>
</organism>
<dbReference type="EMBL" id="FORO01000015">
    <property type="protein sequence ID" value="SFJ13661.1"/>
    <property type="molecule type" value="Genomic_DNA"/>
</dbReference>
<protein>
    <submittedName>
        <fullName evidence="3">Nucleotide-binding universal stress protein, UspA family</fullName>
    </submittedName>
</protein>
<comment type="similarity">
    <text evidence="1">Belongs to the universal stress protein A family.</text>
</comment>
<dbReference type="InterPro" id="IPR006016">
    <property type="entry name" value="UspA"/>
</dbReference>